<dbReference type="EMBL" id="JAQQWM010000001">
    <property type="protein sequence ID" value="KAK8082697.1"/>
    <property type="molecule type" value="Genomic_DNA"/>
</dbReference>
<gene>
    <name evidence="1" type="ORF">PG996_001478</name>
</gene>
<reference evidence="1 2" key="1">
    <citation type="submission" date="2023-01" db="EMBL/GenBank/DDBJ databases">
        <title>Analysis of 21 Apiospora genomes using comparative genomics revels a genus with tremendous synthesis potential of carbohydrate active enzymes and secondary metabolites.</title>
        <authorList>
            <person name="Sorensen T."/>
        </authorList>
    </citation>
    <scope>NUCLEOTIDE SEQUENCE [LARGE SCALE GENOMIC DNA]</scope>
    <source>
        <strain evidence="1 2">CBS 83171</strain>
    </source>
</reference>
<evidence type="ECO:0000313" key="1">
    <source>
        <dbReference type="EMBL" id="KAK8082697.1"/>
    </source>
</evidence>
<keyword evidence="2" id="KW-1185">Reference proteome</keyword>
<evidence type="ECO:0000313" key="2">
    <source>
        <dbReference type="Proteomes" id="UP001446871"/>
    </source>
</evidence>
<dbReference type="Proteomes" id="UP001446871">
    <property type="component" value="Unassembled WGS sequence"/>
</dbReference>
<accession>A0ABR1WGS3</accession>
<name>A0ABR1WGS3_9PEZI</name>
<comment type="caution">
    <text evidence="1">The sequence shown here is derived from an EMBL/GenBank/DDBJ whole genome shotgun (WGS) entry which is preliminary data.</text>
</comment>
<sequence length="76" mass="8223">MVWASYPRAASPASHDDSMAAFANGGPSFAIQPVRQVNYGPLESKRYFVPALASSSEFAEVGEDKLIQANFEKLNS</sequence>
<protein>
    <submittedName>
        <fullName evidence="1">Uncharacterized protein</fullName>
    </submittedName>
</protein>
<proteinExistence type="predicted"/>
<organism evidence="1 2">
    <name type="scientific">Apiospora saccharicola</name>
    <dbReference type="NCBI Taxonomy" id="335842"/>
    <lineage>
        <taxon>Eukaryota</taxon>
        <taxon>Fungi</taxon>
        <taxon>Dikarya</taxon>
        <taxon>Ascomycota</taxon>
        <taxon>Pezizomycotina</taxon>
        <taxon>Sordariomycetes</taxon>
        <taxon>Xylariomycetidae</taxon>
        <taxon>Amphisphaeriales</taxon>
        <taxon>Apiosporaceae</taxon>
        <taxon>Apiospora</taxon>
    </lineage>
</organism>